<dbReference type="Gene3D" id="3.40.50.10600">
    <property type="entry name" value="SpoIIaa-like domains"/>
    <property type="match status" value="1"/>
</dbReference>
<dbReference type="RefSeq" id="WP_183357150.1">
    <property type="nucleotide sequence ID" value="NZ_BAABKR010000005.1"/>
</dbReference>
<dbReference type="SUPFAM" id="SSF52091">
    <property type="entry name" value="SpoIIaa-like"/>
    <property type="match status" value="1"/>
</dbReference>
<keyword evidence="2" id="KW-1185">Reference proteome</keyword>
<reference evidence="1 2" key="1">
    <citation type="submission" date="2020-08" db="EMBL/GenBank/DDBJ databases">
        <title>Sequencing the genomes of 1000 actinobacteria strains.</title>
        <authorList>
            <person name="Klenk H.-P."/>
        </authorList>
    </citation>
    <scope>NUCLEOTIDE SEQUENCE [LARGE SCALE GENOMIC DNA]</scope>
    <source>
        <strain evidence="1 2">DSM 28238</strain>
    </source>
</reference>
<dbReference type="InterPro" id="IPR021866">
    <property type="entry name" value="SpoIIAA-like"/>
</dbReference>
<dbReference type="Proteomes" id="UP000547528">
    <property type="component" value="Unassembled WGS sequence"/>
</dbReference>
<dbReference type="InterPro" id="IPR036513">
    <property type="entry name" value="STAS_dom_sf"/>
</dbReference>
<protein>
    <recommendedName>
        <fullName evidence="3">STAS/SEC14 domain-containing protein</fullName>
    </recommendedName>
</protein>
<proteinExistence type="predicted"/>
<evidence type="ECO:0000313" key="1">
    <source>
        <dbReference type="EMBL" id="MBB3666741.1"/>
    </source>
</evidence>
<evidence type="ECO:0008006" key="3">
    <source>
        <dbReference type="Google" id="ProtNLM"/>
    </source>
</evidence>
<organism evidence="1 2">
    <name type="scientific">Garicola koreensis</name>
    <dbReference type="NCBI Taxonomy" id="1262554"/>
    <lineage>
        <taxon>Bacteria</taxon>
        <taxon>Bacillati</taxon>
        <taxon>Actinomycetota</taxon>
        <taxon>Actinomycetes</taxon>
        <taxon>Micrococcales</taxon>
        <taxon>Micrococcaceae</taxon>
        <taxon>Garicola</taxon>
    </lineage>
</organism>
<name>A0A7W5XYQ7_9MICC</name>
<dbReference type="AlphaFoldDB" id="A0A7W5XYQ7"/>
<dbReference type="InterPro" id="IPR038396">
    <property type="entry name" value="SpoIIAA-like_sf"/>
</dbReference>
<evidence type="ECO:0000313" key="2">
    <source>
        <dbReference type="Proteomes" id="UP000547528"/>
    </source>
</evidence>
<comment type="caution">
    <text evidence="1">The sequence shown here is derived from an EMBL/GenBank/DDBJ whole genome shotgun (WGS) entry which is preliminary data.</text>
</comment>
<dbReference type="EMBL" id="JACIBT010000001">
    <property type="protein sequence ID" value="MBB3666741.1"/>
    <property type="molecule type" value="Genomic_DNA"/>
</dbReference>
<gene>
    <name evidence="1" type="ORF">FHX47_000334</name>
</gene>
<dbReference type="Pfam" id="PF11964">
    <property type="entry name" value="SpoIIAA-like"/>
    <property type="match status" value="1"/>
</dbReference>
<sequence>MIEFLESSEDLVAVRASGSVEKKDWEAVTSALREALERHERVSVYVNLLDRESISAGAVAEDLMTALKSLGSLDQFHRAAVVTEAGWIETMVETSDRLLSGLETKVFSTGEEDEALRWAAS</sequence>
<accession>A0A7W5XYQ7</accession>